<gene>
    <name evidence="3" type="ORF">BU16DRAFT_538400</name>
</gene>
<evidence type="ECO:0000313" key="3">
    <source>
        <dbReference type="EMBL" id="KAF2495762.1"/>
    </source>
</evidence>
<evidence type="ECO:0000313" key="4">
    <source>
        <dbReference type="Proteomes" id="UP000799750"/>
    </source>
</evidence>
<name>A0A6A6QUE5_9PEZI</name>
<dbReference type="Pfam" id="PF06985">
    <property type="entry name" value="HET"/>
    <property type="match status" value="1"/>
</dbReference>
<evidence type="ECO:0000259" key="2">
    <source>
        <dbReference type="Pfam" id="PF06985"/>
    </source>
</evidence>
<dbReference type="PANTHER" id="PTHR33112">
    <property type="entry name" value="DOMAIN PROTEIN, PUTATIVE-RELATED"/>
    <property type="match status" value="1"/>
</dbReference>
<feature type="domain" description="Heterokaryon incompatibility" evidence="2">
    <location>
        <begin position="192"/>
        <end position="345"/>
    </location>
</feature>
<dbReference type="AlphaFoldDB" id="A0A6A6QUE5"/>
<protein>
    <submittedName>
        <fullName evidence="3">HET-domain-containing protein</fullName>
    </submittedName>
</protein>
<dbReference type="EMBL" id="MU004188">
    <property type="protein sequence ID" value="KAF2495762.1"/>
    <property type="molecule type" value="Genomic_DNA"/>
</dbReference>
<organism evidence="3 4">
    <name type="scientific">Lophium mytilinum</name>
    <dbReference type="NCBI Taxonomy" id="390894"/>
    <lineage>
        <taxon>Eukaryota</taxon>
        <taxon>Fungi</taxon>
        <taxon>Dikarya</taxon>
        <taxon>Ascomycota</taxon>
        <taxon>Pezizomycotina</taxon>
        <taxon>Dothideomycetes</taxon>
        <taxon>Pleosporomycetidae</taxon>
        <taxon>Mytilinidiales</taxon>
        <taxon>Mytilinidiaceae</taxon>
        <taxon>Lophium</taxon>
    </lineage>
</organism>
<proteinExistence type="predicted"/>
<accession>A0A6A6QUE5</accession>
<dbReference type="InterPro" id="IPR010730">
    <property type="entry name" value="HET"/>
</dbReference>
<keyword evidence="4" id="KW-1185">Reference proteome</keyword>
<dbReference type="Proteomes" id="UP000799750">
    <property type="component" value="Unassembled WGS sequence"/>
</dbReference>
<dbReference type="PANTHER" id="PTHR33112:SF16">
    <property type="entry name" value="HETEROKARYON INCOMPATIBILITY DOMAIN-CONTAINING PROTEIN"/>
    <property type="match status" value="1"/>
</dbReference>
<dbReference type="OrthoDB" id="5362512at2759"/>
<evidence type="ECO:0000256" key="1">
    <source>
        <dbReference type="SAM" id="MobiDB-lite"/>
    </source>
</evidence>
<feature type="region of interest" description="Disordered" evidence="1">
    <location>
        <begin position="385"/>
        <end position="415"/>
    </location>
</feature>
<reference evidence="3" key="1">
    <citation type="journal article" date="2020" name="Stud. Mycol.">
        <title>101 Dothideomycetes genomes: a test case for predicting lifestyles and emergence of pathogens.</title>
        <authorList>
            <person name="Haridas S."/>
            <person name="Albert R."/>
            <person name="Binder M."/>
            <person name="Bloem J."/>
            <person name="Labutti K."/>
            <person name="Salamov A."/>
            <person name="Andreopoulos B."/>
            <person name="Baker S."/>
            <person name="Barry K."/>
            <person name="Bills G."/>
            <person name="Bluhm B."/>
            <person name="Cannon C."/>
            <person name="Castanera R."/>
            <person name="Culley D."/>
            <person name="Daum C."/>
            <person name="Ezra D."/>
            <person name="Gonzalez J."/>
            <person name="Henrissat B."/>
            <person name="Kuo A."/>
            <person name="Liang C."/>
            <person name="Lipzen A."/>
            <person name="Lutzoni F."/>
            <person name="Magnuson J."/>
            <person name="Mondo S."/>
            <person name="Nolan M."/>
            <person name="Ohm R."/>
            <person name="Pangilinan J."/>
            <person name="Park H.-J."/>
            <person name="Ramirez L."/>
            <person name="Alfaro M."/>
            <person name="Sun H."/>
            <person name="Tritt A."/>
            <person name="Yoshinaga Y."/>
            <person name="Zwiers L.-H."/>
            <person name="Turgeon B."/>
            <person name="Goodwin S."/>
            <person name="Spatafora J."/>
            <person name="Crous P."/>
            <person name="Grigoriev I."/>
        </authorList>
    </citation>
    <scope>NUCLEOTIDE SEQUENCE</scope>
    <source>
        <strain evidence="3">CBS 269.34</strain>
    </source>
</reference>
<sequence length="415" mass="47393">MSADVSSHRQRSDTFPGLPLLSASAELGCDLCALLKESTLKWLDEHFEHAEKVQIEWLGCEDINMFVKHQLCGALLGSGFCAYIRILGPYVPKESSNWYRVQKARLTQTLANQLEFEIVGESGNVEDASSPAILSSIKDWISACKQPEEGIRKDASRPTRLLDMDSNWSQGSISGVRLVDMTYSEDAEINHYVALSYCWGGSESKHPPKTKRGNLHSRASGIPWHTLPLAFQQVVSLLRKLDYRYLWIDSLCIVQDDEVDCKTEVASMKDVYRNADLVVALARISNCHEGFLEREVPRVAKIPYVSSQHAIKGHVYLRPQSSFAVQQQKEVDQSEWNKRGWTFQERFLARRALIFTKSTVHFESIRSVRCDYRLDEMRHAGESLQSNHRWDREVEPPPANSDEDIPEFYVSQPYH</sequence>